<reference evidence="3 4" key="1">
    <citation type="submission" date="2019-04" db="EMBL/GenBank/DDBJ databases">
        <authorList>
            <person name="Hwang J.C."/>
        </authorList>
    </citation>
    <scope>NUCLEOTIDE SEQUENCE [LARGE SCALE GENOMIC DNA]</scope>
    <source>
        <strain evidence="3 4">IMCC35002</strain>
    </source>
</reference>
<feature type="domain" description="Lipoprotein LPP20-like" evidence="2">
    <location>
        <begin position="31"/>
        <end position="118"/>
    </location>
</feature>
<evidence type="ECO:0000313" key="3">
    <source>
        <dbReference type="EMBL" id="TKB58206.1"/>
    </source>
</evidence>
<organism evidence="3 4">
    <name type="scientific">Ferrimonas aestuarii</name>
    <dbReference type="NCBI Taxonomy" id="2569539"/>
    <lineage>
        <taxon>Bacteria</taxon>
        <taxon>Pseudomonadati</taxon>
        <taxon>Pseudomonadota</taxon>
        <taxon>Gammaproteobacteria</taxon>
        <taxon>Alteromonadales</taxon>
        <taxon>Ferrimonadaceae</taxon>
        <taxon>Ferrimonas</taxon>
    </lineage>
</organism>
<feature type="chain" id="PRO_5020244303" evidence="1">
    <location>
        <begin position="19"/>
        <end position="143"/>
    </location>
</feature>
<evidence type="ECO:0000259" key="2">
    <source>
        <dbReference type="Pfam" id="PF02169"/>
    </source>
</evidence>
<dbReference type="RefSeq" id="WP_136861354.1">
    <property type="nucleotide sequence ID" value="NZ_SWCJ01000001.1"/>
</dbReference>
<proteinExistence type="predicted"/>
<dbReference type="InterPro" id="IPR024952">
    <property type="entry name" value="LPP20-like_dom"/>
</dbReference>
<keyword evidence="4" id="KW-1185">Reference proteome</keyword>
<dbReference type="Proteomes" id="UP000305675">
    <property type="component" value="Unassembled WGS sequence"/>
</dbReference>
<dbReference type="AlphaFoldDB" id="A0A4U1BS57"/>
<gene>
    <name evidence="3" type="ORF">FCL42_00120</name>
</gene>
<dbReference type="PIRSF" id="PIRSF028687">
    <property type="entry name" value="UCP028687"/>
    <property type="match status" value="1"/>
</dbReference>
<evidence type="ECO:0000256" key="1">
    <source>
        <dbReference type="SAM" id="SignalP"/>
    </source>
</evidence>
<evidence type="ECO:0000313" key="4">
    <source>
        <dbReference type="Proteomes" id="UP000305675"/>
    </source>
</evidence>
<dbReference type="PROSITE" id="PS51257">
    <property type="entry name" value="PROKAR_LIPOPROTEIN"/>
    <property type="match status" value="1"/>
</dbReference>
<sequence length="143" mass="15975">MRILLLSLSLLLAACQHPTTTNDALALYPELTATGIAPISSQPGETLELREQQAMRAARLEAYRELAEQIYGVHVNSQSEVESLSLNQDKYTSDVKGLVKGAEIIRIYPVGDNYVAELRLDYHKAMLLKQQLVKPSPKKSVYY</sequence>
<name>A0A4U1BS57_9GAMM</name>
<dbReference type="EMBL" id="SWCJ01000001">
    <property type="protein sequence ID" value="TKB58206.1"/>
    <property type="molecule type" value="Genomic_DNA"/>
</dbReference>
<feature type="signal peptide" evidence="1">
    <location>
        <begin position="1"/>
        <end position="18"/>
    </location>
</feature>
<keyword evidence="3" id="KW-0966">Cell projection</keyword>
<accession>A0A4U1BS57</accession>
<protein>
    <submittedName>
        <fullName evidence="3">Flagellar biosynthesis protein FlgP</fullName>
    </submittedName>
</protein>
<keyword evidence="3" id="KW-0969">Cilium</keyword>
<dbReference type="InterPro" id="IPR007293">
    <property type="entry name" value="FlgP"/>
</dbReference>
<keyword evidence="1" id="KW-0732">Signal</keyword>
<dbReference type="Pfam" id="PF02169">
    <property type="entry name" value="LPP20"/>
    <property type="match status" value="1"/>
</dbReference>
<dbReference type="OrthoDB" id="7348506at2"/>
<keyword evidence="3" id="KW-0282">Flagellum</keyword>
<comment type="caution">
    <text evidence="3">The sequence shown here is derived from an EMBL/GenBank/DDBJ whole genome shotgun (WGS) entry which is preliminary data.</text>
</comment>